<evidence type="ECO:0000256" key="2">
    <source>
        <dbReference type="ARBA" id="ARBA00022448"/>
    </source>
</evidence>
<keyword evidence="5 7" id="KW-1133">Transmembrane helix</keyword>
<proteinExistence type="inferred from homology"/>
<name>A0ABP9SCF6_9ACTN</name>
<feature type="transmembrane region" description="Helical" evidence="7">
    <location>
        <begin position="355"/>
        <end position="379"/>
    </location>
</feature>
<evidence type="ECO:0000256" key="1">
    <source>
        <dbReference type="ARBA" id="ARBA00004651"/>
    </source>
</evidence>
<keyword evidence="4 7" id="KW-0812">Transmembrane</keyword>
<feature type="domain" description="ABC transmembrane type-1" evidence="9">
    <location>
        <begin position="125"/>
        <end position="479"/>
    </location>
</feature>
<evidence type="ECO:0000256" key="6">
    <source>
        <dbReference type="ARBA" id="ARBA00023136"/>
    </source>
</evidence>
<feature type="transmembrane region" description="Helical" evidence="7">
    <location>
        <begin position="162"/>
        <end position="181"/>
    </location>
</feature>
<evidence type="ECO:0000259" key="9">
    <source>
        <dbReference type="PROSITE" id="PS50928"/>
    </source>
</evidence>
<dbReference type="PROSITE" id="PS50928">
    <property type="entry name" value="ABC_TM1"/>
    <property type="match status" value="1"/>
</dbReference>
<dbReference type="Proteomes" id="UP001501570">
    <property type="component" value="Unassembled WGS sequence"/>
</dbReference>
<evidence type="ECO:0000313" key="10">
    <source>
        <dbReference type="EMBL" id="GAA5193353.1"/>
    </source>
</evidence>
<protein>
    <submittedName>
        <fullName evidence="10">Sugar ABC transporter permease</fullName>
    </submittedName>
</protein>
<feature type="transmembrane region" description="Helical" evidence="7">
    <location>
        <begin position="129"/>
        <end position="150"/>
    </location>
</feature>
<evidence type="ECO:0000256" key="8">
    <source>
        <dbReference type="SAM" id="MobiDB-lite"/>
    </source>
</evidence>
<keyword evidence="11" id="KW-1185">Reference proteome</keyword>
<evidence type="ECO:0000313" key="11">
    <source>
        <dbReference type="Proteomes" id="UP001501570"/>
    </source>
</evidence>
<comment type="subcellular location">
    <subcellularLocation>
        <location evidence="1 7">Cell membrane</location>
        <topology evidence="1 7">Multi-pass membrane protein</topology>
    </subcellularLocation>
</comment>
<dbReference type="InterPro" id="IPR035906">
    <property type="entry name" value="MetI-like_sf"/>
</dbReference>
<dbReference type="InterPro" id="IPR000515">
    <property type="entry name" value="MetI-like"/>
</dbReference>
<feature type="transmembrane region" description="Helical" evidence="7">
    <location>
        <begin position="409"/>
        <end position="432"/>
    </location>
</feature>
<dbReference type="CDD" id="cd06261">
    <property type="entry name" value="TM_PBP2"/>
    <property type="match status" value="1"/>
</dbReference>
<dbReference type="EMBL" id="BAABJQ010000019">
    <property type="protein sequence ID" value="GAA5193353.1"/>
    <property type="molecule type" value="Genomic_DNA"/>
</dbReference>
<keyword evidence="2 7" id="KW-0813">Transport</keyword>
<evidence type="ECO:0000256" key="5">
    <source>
        <dbReference type="ARBA" id="ARBA00022989"/>
    </source>
</evidence>
<dbReference type="RefSeq" id="WP_345634408.1">
    <property type="nucleotide sequence ID" value="NZ_BAABJQ010000019.1"/>
</dbReference>
<accession>A0ABP9SCF6</accession>
<feature type="region of interest" description="Disordered" evidence="8">
    <location>
        <begin position="1"/>
        <end position="63"/>
    </location>
</feature>
<gene>
    <name evidence="10" type="ORF">GCM10023322_55170</name>
</gene>
<dbReference type="PANTHER" id="PTHR43227">
    <property type="entry name" value="BLL4140 PROTEIN"/>
    <property type="match status" value="1"/>
</dbReference>
<dbReference type="Gene3D" id="1.10.3720.10">
    <property type="entry name" value="MetI-like"/>
    <property type="match status" value="2"/>
</dbReference>
<comment type="caution">
    <text evidence="10">The sequence shown here is derived from an EMBL/GenBank/DDBJ whole genome shotgun (WGS) entry which is preliminary data.</text>
</comment>
<keyword evidence="3" id="KW-1003">Cell membrane</keyword>
<comment type="similarity">
    <text evidence="7">Belongs to the binding-protein-dependent transport system permease family.</text>
</comment>
<evidence type="ECO:0000256" key="4">
    <source>
        <dbReference type="ARBA" id="ARBA00022692"/>
    </source>
</evidence>
<dbReference type="Pfam" id="PF00528">
    <property type="entry name" value="BPD_transp_1"/>
    <property type="match status" value="1"/>
</dbReference>
<evidence type="ECO:0000256" key="3">
    <source>
        <dbReference type="ARBA" id="ARBA00022475"/>
    </source>
</evidence>
<organism evidence="10 11">
    <name type="scientific">Rugosimonospora acidiphila</name>
    <dbReference type="NCBI Taxonomy" id="556531"/>
    <lineage>
        <taxon>Bacteria</taxon>
        <taxon>Bacillati</taxon>
        <taxon>Actinomycetota</taxon>
        <taxon>Actinomycetes</taxon>
        <taxon>Micromonosporales</taxon>
        <taxon>Micromonosporaceae</taxon>
        <taxon>Rugosimonospora</taxon>
    </lineage>
</organism>
<feature type="transmembrane region" description="Helical" evidence="7">
    <location>
        <begin position="70"/>
        <end position="91"/>
    </location>
</feature>
<dbReference type="InterPro" id="IPR050809">
    <property type="entry name" value="UgpAE/MalFG_permease"/>
</dbReference>
<evidence type="ECO:0000256" key="7">
    <source>
        <dbReference type="RuleBase" id="RU363032"/>
    </source>
</evidence>
<dbReference type="SUPFAM" id="SSF49478">
    <property type="entry name" value="Cna protein B-type domain"/>
    <property type="match status" value="1"/>
</dbReference>
<sequence>MTGTGKPVDGLVRASTATGTDPARDPATTAGRRVATVPRPTDPDSPDLDRLGRAPQGGPEATVRRERRTVAAVFLAPALMILALLVAWPIFRTVWLSLHDSAGQHWVGLRNYLAIFSAADTRRALLNNAVWVAVAPTVVTVLGLIFAVLGQRVRLATVFRTILVMPMAVSLVSTGIAWRLVYDASPDRGVLNAAISVVHDVFRPASPYPGARPRDASILSTAGDGGYASTHTFASGTEVTLPLVGVARDTVPNTAVQAAAPGTTDGALSGVVWLDFTPGGGRVGAIDRGEQGLPGIRVQAVRDGRVVANAITDHAGRFAFTGLHGSGFTLALPASDFAAPFGGIGWLGPSLITPAIIVAYLWIWAGFAMLIISAGLGALPRETLEAARVDGASEWQVLRKVTIPLVRPVLIVVMVTLIINVLKIFDLVYVIAPDSSQDAATVVAVQMYKVSFGGSLDKGLGSALGVLLFVLVIPAIAFNVRRLRRDPS</sequence>
<keyword evidence="6 7" id="KW-0472">Membrane</keyword>
<dbReference type="PANTHER" id="PTHR43227:SF8">
    <property type="entry name" value="DIACETYLCHITOBIOSE UPTAKE SYSTEM PERMEASE PROTEIN DASB"/>
    <property type="match status" value="1"/>
</dbReference>
<reference evidence="11" key="1">
    <citation type="journal article" date="2019" name="Int. J. Syst. Evol. Microbiol.">
        <title>The Global Catalogue of Microorganisms (GCM) 10K type strain sequencing project: providing services to taxonomists for standard genome sequencing and annotation.</title>
        <authorList>
            <consortium name="The Broad Institute Genomics Platform"/>
            <consortium name="The Broad Institute Genome Sequencing Center for Infectious Disease"/>
            <person name="Wu L."/>
            <person name="Ma J."/>
        </authorList>
    </citation>
    <scope>NUCLEOTIDE SEQUENCE [LARGE SCALE GENOMIC DNA]</scope>
    <source>
        <strain evidence="11">JCM 18304</strain>
    </source>
</reference>
<feature type="transmembrane region" description="Helical" evidence="7">
    <location>
        <begin position="460"/>
        <end position="480"/>
    </location>
</feature>
<dbReference type="SUPFAM" id="SSF161098">
    <property type="entry name" value="MetI-like"/>
    <property type="match status" value="1"/>
</dbReference>